<gene>
    <name evidence="1" type="ORF">P7D17_09385</name>
</gene>
<organism evidence="1 2">
    <name type="scientific">Lactococcus petauri</name>
    <dbReference type="NCBI Taxonomy" id="1940789"/>
    <lineage>
        <taxon>Bacteria</taxon>
        <taxon>Bacillati</taxon>
        <taxon>Bacillota</taxon>
        <taxon>Bacilli</taxon>
        <taxon>Lactobacillales</taxon>
        <taxon>Streptococcaceae</taxon>
        <taxon>Lactococcus</taxon>
    </lineage>
</organism>
<accession>A0AAJ2MQM4</accession>
<dbReference type="EMBL" id="JARPXR010000011">
    <property type="protein sequence ID" value="MDT2584311.1"/>
    <property type="molecule type" value="Genomic_DNA"/>
</dbReference>
<reference evidence="1" key="1">
    <citation type="submission" date="2023-03" db="EMBL/GenBank/DDBJ databases">
        <authorList>
            <person name="Shen W."/>
            <person name="Cai J."/>
        </authorList>
    </citation>
    <scope>NUCLEOTIDE SEQUENCE</scope>
    <source>
        <strain evidence="1">P86-2</strain>
    </source>
</reference>
<name>A0AAJ2MQM4_9LACT</name>
<protein>
    <submittedName>
        <fullName evidence="1">Uncharacterized protein</fullName>
    </submittedName>
</protein>
<sequence length="44" mass="4997">MNHPEGGSLMKMDKEQTLALYELATTIVLSVKEIIIKHLDNKRS</sequence>
<evidence type="ECO:0000313" key="1">
    <source>
        <dbReference type="EMBL" id="MDT2584311.1"/>
    </source>
</evidence>
<proteinExistence type="predicted"/>
<dbReference type="RefSeq" id="WP_311843124.1">
    <property type="nucleotide sequence ID" value="NZ_JARPXR010000011.1"/>
</dbReference>
<dbReference type="AlphaFoldDB" id="A0AAJ2MQM4"/>
<comment type="caution">
    <text evidence="1">The sequence shown here is derived from an EMBL/GenBank/DDBJ whole genome shotgun (WGS) entry which is preliminary data.</text>
</comment>
<evidence type="ECO:0000313" key="2">
    <source>
        <dbReference type="Proteomes" id="UP001262817"/>
    </source>
</evidence>
<dbReference type="Proteomes" id="UP001262817">
    <property type="component" value="Unassembled WGS sequence"/>
</dbReference>